<evidence type="ECO:0000313" key="5">
    <source>
        <dbReference type="Proteomes" id="UP000308054"/>
    </source>
</evidence>
<dbReference type="SUPFAM" id="SSF46689">
    <property type="entry name" value="Homeodomain-like"/>
    <property type="match status" value="1"/>
</dbReference>
<keyword evidence="5" id="KW-1185">Reference proteome</keyword>
<comment type="caution">
    <text evidence="4">The sequence shown here is derived from an EMBL/GenBank/DDBJ whole genome shotgun (WGS) entry which is preliminary data.</text>
</comment>
<feature type="DNA-binding region" description="H-T-H motif" evidence="2">
    <location>
        <begin position="41"/>
        <end position="60"/>
    </location>
</feature>
<protein>
    <submittedName>
        <fullName evidence="4">TetR/AcrR family transcriptional regulator</fullName>
    </submittedName>
</protein>
<dbReference type="InterPro" id="IPR001647">
    <property type="entry name" value="HTH_TetR"/>
</dbReference>
<dbReference type="InterPro" id="IPR009057">
    <property type="entry name" value="Homeodomain-like_sf"/>
</dbReference>
<dbReference type="Gene3D" id="1.10.357.10">
    <property type="entry name" value="Tetracycline Repressor, domain 2"/>
    <property type="match status" value="1"/>
</dbReference>
<gene>
    <name evidence="4" type="ORF">E5163_03770</name>
</gene>
<dbReference type="SUPFAM" id="SSF48498">
    <property type="entry name" value="Tetracyclin repressor-like, C-terminal domain"/>
    <property type="match status" value="1"/>
</dbReference>
<feature type="domain" description="HTH tetR-type" evidence="3">
    <location>
        <begin position="18"/>
        <end position="78"/>
    </location>
</feature>
<keyword evidence="1 2" id="KW-0238">DNA-binding</keyword>
<dbReference type="PROSITE" id="PS50977">
    <property type="entry name" value="HTH_TETR_2"/>
    <property type="match status" value="1"/>
</dbReference>
<dbReference type="PANTHER" id="PTHR30055">
    <property type="entry name" value="HTH-TYPE TRANSCRIPTIONAL REGULATOR RUTR"/>
    <property type="match status" value="1"/>
</dbReference>
<dbReference type="Pfam" id="PF00440">
    <property type="entry name" value="TetR_N"/>
    <property type="match status" value="1"/>
</dbReference>
<dbReference type="OrthoDB" id="9816431at2"/>
<dbReference type="GO" id="GO:0000976">
    <property type="term" value="F:transcription cis-regulatory region binding"/>
    <property type="evidence" value="ECO:0007669"/>
    <property type="project" value="TreeGrafter"/>
</dbReference>
<evidence type="ECO:0000256" key="1">
    <source>
        <dbReference type="ARBA" id="ARBA00023125"/>
    </source>
</evidence>
<evidence type="ECO:0000256" key="2">
    <source>
        <dbReference type="PROSITE-ProRule" id="PRU00335"/>
    </source>
</evidence>
<sequence length="208" mass="23122">MRGDDKARRMTRRDIRREATKAAVIEAAREVFLQRGYDGTTIKLIADAADVSPGTVLNAAPSKAALLIQILQEEYEAIQESLDRLERALSGDVADRLVALMQATLEAQTRHGDLFAAAIGHAWLWSDPVYDETFGQFDMAWAAVRRVLDRGKADGELSPSCDIDQTLTALQDFYLGVFRRQRRERMDASQAAALLRARVELMLGGCKP</sequence>
<dbReference type="AlphaFoldDB" id="A0A4S2H3N5"/>
<dbReference type="Proteomes" id="UP000308054">
    <property type="component" value="Unassembled WGS sequence"/>
</dbReference>
<name>A0A4S2H3N5_9PROT</name>
<dbReference type="RefSeq" id="WP_135994748.1">
    <property type="nucleotide sequence ID" value="NZ_CP071057.1"/>
</dbReference>
<proteinExistence type="predicted"/>
<dbReference type="GO" id="GO:0003700">
    <property type="term" value="F:DNA-binding transcription factor activity"/>
    <property type="evidence" value="ECO:0007669"/>
    <property type="project" value="TreeGrafter"/>
</dbReference>
<accession>A0A4S2H3N5</accession>
<dbReference type="InterPro" id="IPR050109">
    <property type="entry name" value="HTH-type_TetR-like_transc_reg"/>
</dbReference>
<dbReference type="EMBL" id="SRXW01000001">
    <property type="protein sequence ID" value="TGY90250.1"/>
    <property type="molecule type" value="Genomic_DNA"/>
</dbReference>
<evidence type="ECO:0000313" key="4">
    <source>
        <dbReference type="EMBL" id="TGY90250.1"/>
    </source>
</evidence>
<evidence type="ECO:0000259" key="3">
    <source>
        <dbReference type="PROSITE" id="PS50977"/>
    </source>
</evidence>
<organism evidence="4 5">
    <name type="scientific">Marinicauda algicola</name>
    <dbReference type="NCBI Taxonomy" id="2029849"/>
    <lineage>
        <taxon>Bacteria</taxon>
        <taxon>Pseudomonadati</taxon>
        <taxon>Pseudomonadota</taxon>
        <taxon>Alphaproteobacteria</taxon>
        <taxon>Maricaulales</taxon>
        <taxon>Maricaulaceae</taxon>
        <taxon>Marinicauda</taxon>
    </lineage>
</organism>
<reference evidence="4 5" key="1">
    <citation type="journal article" date="2017" name="Int. J. Syst. Evol. Microbiol.">
        <title>Marinicauda algicola sp. nov., isolated from a marine red alga Rhodosorus marinus.</title>
        <authorList>
            <person name="Jeong S.E."/>
            <person name="Jeon S.H."/>
            <person name="Chun B.H."/>
            <person name="Kim D.W."/>
            <person name="Jeon C.O."/>
        </authorList>
    </citation>
    <scope>NUCLEOTIDE SEQUENCE [LARGE SCALE GENOMIC DNA]</scope>
    <source>
        <strain evidence="4 5">JCM 31718</strain>
    </source>
</reference>
<dbReference type="InterPro" id="IPR036271">
    <property type="entry name" value="Tet_transcr_reg_TetR-rel_C_sf"/>
</dbReference>
<dbReference type="PANTHER" id="PTHR30055:SF148">
    <property type="entry name" value="TETR-FAMILY TRANSCRIPTIONAL REGULATOR"/>
    <property type="match status" value="1"/>
</dbReference>
<dbReference type="PRINTS" id="PR00455">
    <property type="entry name" value="HTHTETR"/>
</dbReference>